<reference evidence="1" key="1">
    <citation type="journal article" date="2021" name="Proc. Natl. Acad. Sci. U.S.A.">
        <title>A Catalog of Tens of Thousands of Viruses from Human Metagenomes Reveals Hidden Associations with Chronic Diseases.</title>
        <authorList>
            <person name="Tisza M.J."/>
            <person name="Buck C.B."/>
        </authorList>
    </citation>
    <scope>NUCLEOTIDE SEQUENCE</scope>
    <source>
        <strain evidence="1">CtKcB20</strain>
    </source>
</reference>
<evidence type="ECO:0000313" key="1">
    <source>
        <dbReference type="EMBL" id="DAD70769.1"/>
    </source>
</evidence>
<proteinExistence type="predicted"/>
<organism evidence="1">
    <name type="scientific">Siphoviridae sp. ctKcB20</name>
    <dbReference type="NCBI Taxonomy" id="2827568"/>
    <lineage>
        <taxon>Viruses</taxon>
        <taxon>Duplodnaviria</taxon>
        <taxon>Heunggongvirae</taxon>
        <taxon>Uroviricota</taxon>
        <taxon>Caudoviricetes</taxon>
    </lineage>
</organism>
<sequence length="61" mass="7295">MIAIIFFVVLWLIITCAVCMSGYTTKRKNPYDYMEINKRQRDKDIAKIKAQDEYDNKWGML</sequence>
<accession>A0A8S5LLE0</accession>
<name>A0A8S5LLE0_9CAUD</name>
<protein>
    <submittedName>
        <fullName evidence="1">Uncharacterized protein</fullName>
    </submittedName>
</protein>
<dbReference type="EMBL" id="BK015870">
    <property type="protein sequence ID" value="DAD70769.1"/>
    <property type="molecule type" value="Genomic_DNA"/>
</dbReference>